<gene>
    <name evidence="1" type="ORF">OFUS_LOCUS13940</name>
</gene>
<evidence type="ECO:0000313" key="2">
    <source>
        <dbReference type="Proteomes" id="UP000749559"/>
    </source>
</evidence>
<dbReference type="AlphaFoldDB" id="A0A8J1Y4W8"/>
<sequence length="601" mass="70575">MTTIGGLTTMPGPTTAALPFMRKTQKIKNLETERPKSLDHFRNIVEEAMTVVEQQVQELERAYYGNTMNIEEEISRFVPHIQAVLAQTRVPSIPQISAVEKVIHRALDPQWNIDSPVDKTSFSQFRECYNKIREYVPKKFSYILDNMNKILELMNKYCDSFYTGTMERRKVSRQLETAFHYESKRRDFYKACKINLDDVLVKSDRFFVEGGIHIMNFTLNATDLARKCNCLTLPFLLLFPECCERIRNTIAGIKKWIIEDATYASFIESDIVNAESKKAPLLKQLRDKQIKTGQVEQRLKALYRECDSLEVEIKQLRKRELQFIDEEIVLEKEVRLAKYDLTTKEEERDGHKKAKEVFEPHVFEAELAKLASEVVGFREVYWDVEKRYNDLKKKQEWLYEKKTRLQTNKQLIKELTEELKRCKQDNIKIQIDIVVIKETLNMLQHILACKNSGTAVKKLFHNMPVIAKRPMELKKLKGPVAASLPPERKDPLDVAITKVTKTIEGDWQKLYRFLPFYPPRGEETIQGDIDDILTKHFTTPLKEQAKQSLLRWKRMNSKANVIDLRTALQEIRRHDVVKSMERRKSKTHHEQSNKNILKHKR</sequence>
<reference evidence="1" key="1">
    <citation type="submission" date="2022-03" db="EMBL/GenBank/DDBJ databases">
        <authorList>
            <person name="Martin C."/>
        </authorList>
    </citation>
    <scope>NUCLEOTIDE SEQUENCE</scope>
</reference>
<dbReference type="CDD" id="cd01670">
    <property type="entry name" value="Death"/>
    <property type="match status" value="1"/>
</dbReference>
<evidence type="ECO:0000313" key="1">
    <source>
        <dbReference type="EMBL" id="CAH1788400.1"/>
    </source>
</evidence>
<comment type="caution">
    <text evidence="1">The sequence shown here is derived from an EMBL/GenBank/DDBJ whole genome shotgun (WGS) entry which is preliminary data.</text>
</comment>
<dbReference type="InterPro" id="IPR011029">
    <property type="entry name" value="DEATH-like_dom_sf"/>
</dbReference>
<dbReference type="Gene3D" id="1.10.533.10">
    <property type="entry name" value="Death Domain, Fas"/>
    <property type="match status" value="1"/>
</dbReference>
<dbReference type="EMBL" id="CAIIXF020000007">
    <property type="protein sequence ID" value="CAH1788400.1"/>
    <property type="molecule type" value="Genomic_DNA"/>
</dbReference>
<dbReference type="InterPro" id="IPR000488">
    <property type="entry name" value="Death_dom"/>
</dbReference>
<dbReference type="Proteomes" id="UP000749559">
    <property type="component" value="Unassembled WGS sequence"/>
</dbReference>
<keyword evidence="2" id="KW-1185">Reference proteome</keyword>
<organism evidence="1 2">
    <name type="scientific">Owenia fusiformis</name>
    <name type="common">Polychaete worm</name>
    <dbReference type="NCBI Taxonomy" id="6347"/>
    <lineage>
        <taxon>Eukaryota</taxon>
        <taxon>Metazoa</taxon>
        <taxon>Spiralia</taxon>
        <taxon>Lophotrochozoa</taxon>
        <taxon>Annelida</taxon>
        <taxon>Polychaeta</taxon>
        <taxon>Sedentaria</taxon>
        <taxon>Canalipalpata</taxon>
        <taxon>Sabellida</taxon>
        <taxon>Oweniida</taxon>
        <taxon>Oweniidae</taxon>
        <taxon>Owenia</taxon>
    </lineage>
</organism>
<accession>A0A8J1Y4W8</accession>
<proteinExistence type="predicted"/>
<dbReference type="Pfam" id="PF00531">
    <property type="entry name" value="Death"/>
    <property type="match status" value="1"/>
</dbReference>
<dbReference type="PROSITE" id="PS50017">
    <property type="entry name" value="DEATH_DOMAIN"/>
    <property type="match status" value="1"/>
</dbReference>
<dbReference type="OrthoDB" id="6286837at2759"/>
<dbReference type="SUPFAM" id="SSF47986">
    <property type="entry name" value="DEATH domain"/>
    <property type="match status" value="1"/>
</dbReference>
<name>A0A8J1Y4W8_OWEFU</name>
<dbReference type="GO" id="GO:0007165">
    <property type="term" value="P:signal transduction"/>
    <property type="evidence" value="ECO:0007669"/>
    <property type="project" value="InterPro"/>
</dbReference>
<protein>
    <submittedName>
        <fullName evidence="1">Uncharacterized protein</fullName>
    </submittedName>
</protein>